<accession>A2ATR9</accession>
<dbReference type="SMR" id="A2ATR9"/>
<evidence type="ECO:0000313" key="3">
    <source>
        <dbReference type="Proteomes" id="UP000000589"/>
    </source>
</evidence>
<dbReference type="Antibodypedia" id="1142">
    <property type="antibodies" value="358 antibodies from 34 providers"/>
</dbReference>
<keyword evidence="3" id="KW-1185">Reference proteome</keyword>
<evidence type="ECO:0000313" key="2">
    <source>
        <dbReference type="MGI" id="MGI:1914500"/>
    </source>
</evidence>
<dbReference type="ExpressionAtlas" id="A2ATR9">
    <property type="expression patterns" value="baseline and differential"/>
</dbReference>
<proteinExistence type="predicted"/>
<feature type="non-terminal residue" evidence="1">
    <location>
        <position position="89"/>
    </location>
</feature>
<dbReference type="VEuPathDB" id="HostDB:ENSMUSG00000027078"/>
<name>A2ATR9_MOUSE</name>
<gene>
    <name evidence="1 2" type="primary">Ube2l6</name>
</gene>
<dbReference type="AlphaFoldDB" id="A2ATR9"/>
<dbReference type="MGI" id="MGI:1914500">
    <property type="gene designation" value="Ube2l6"/>
</dbReference>
<dbReference type="HOGENOM" id="CLU_2460532_0_0_1"/>
<dbReference type="Proteomes" id="UP000000589">
    <property type="component" value="Chromosome 2"/>
</dbReference>
<dbReference type="ProteomicsDB" id="320669"/>
<sequence length="89" mass="9993">MASKRVAKELESLSKELPPYLRQLSSDDANVLVWHMLLLPTLVWTFLSSLDRLTSQPQGSACLSSGMGITKDQLPYGLKAFQVRIDFPR</sequence>
<reference evidence="1 3" key="2">
    <citation type="journal article" date="2011" name="PLoS Biol.">
        <title>Modernizing reference genome assemblies.</title>
        <authorList>
            <person name="Church D.M."/>
            <person name="Schneider V.A."/>
            <person name="Graves T."/>
            <person name="Auger K."/>
            <person name="Cunningham F."/>
            <person name="Bouk N."/>
            <person name="Chen H.C."/>
            <person name="Agarwala R."/>
            <person name="McLaren W.M."/>
            <person name="Ritchie G.R."/>
            <person name="Albracht D."/>
            <person name="Kremitzki M."/>
            <person name="Rock S."/>
            <person name="Kotkiewicz H."/>
            <person name="Kremitzki C."/>
            <person name="Wollam A."/>
            <person name="Trani L."/>
            <person name="Fulton L."/>
            <person name="Fulton R."/>
            <person name="Matthews L."/>
            <person name="Whitehead S."/>
            <person name="Chow W."/>
            <person name="Torrance J."/>
            <person name="Dunn M."/>
            <person name="Harden G."/>
            <person name="Threadgold G."/>
            <person name="Wood J."/>
            <person name="Collins J."/>
            <person name="Heath P."/>
            <person name="Griffiths G."/>
            <person name="Pelan S."/>
            <person name="Grafham D."/>
            <person name="Eichler E.E."/>
            <person name="Weinstock G."/>
            <person name="Mardis E.R."/>
            <person name="Wilson R.K."/>
            <person name="Howe K."/>
            <person name="Flicek P."/>
            <person name="Hubbard T."/>
        </authorList>
    </citation>
    <scope>NUCLEOTIDE SEQUENCE [LARGE SCALE GENOMIC DNA]</scope>
    <source>
        <strain evidence="1 3">C57BL/6J</strain>
    </source>
</reference>
<dbReference type="Ensembl" id="ENSMUST00000150325.2">
    <property type="protein sequence ID" value="ENSMUSP00000119507.2"/>
    <property type="gene ID" value="ENSMUSG00000027078.15"/>
</dbReference>
<organism evidence="1 3">
    <name type="scientific">Mus musculus</name>
    <name type="common">Mouse</name>
    <dbReference type="NCBI Taxonomy" id="10090"/>
    <lineage>
        <taxon>Eukaryota</taxon>
        <taxon>Metazoa</taxon>
        <taxon>Chordata</taxon>
        <taxon>Craniata</taxon>
        <taxon>Vertebrata</taxon>
        <taxon>Euteleostomi</taxon>
        <taxon>Mammalia</taxon>
        <taxon>Eutheria</taxon>
        <taxon>Euarchontoglires</taxon>
        <taxon>Glires</taxon>
        <taxon>Rodentia</taxon>
        <taxon>Myomorpha</taxon>
        <taxon>Muroidea</taxon>
        <taxon>Muridae</taxon>
        <taxon>Murinae</taxon>
        <taxon>Mus</taxon>
        <taxon>Mus</taxon>
    </lineage>
</organism>
<dbReference type="Bgee" id="ENSMUSG00000027078">
    <property type="expression patterns" value="Expressed in blood and 94 other cell types or tissues"/>
</dbReference>
<evidence type="ECO:0000313" key="1">
    <source>
        <dbReference type="Ensembl" id="ENSMUSP00000119507.2"/>
    </source>
</evidence>
<reference evidence="1" key="4">
    <citation type="submission" date="2025-09" db="UniProtKB">
        <authorList>
            <consortium name="Ensembl"/>
        </authorList>
    </citation>
    <scope>IDENTIFICATION</scope>
    <source>
        <strain evidence="1">C57BL/6J</strain>
    </source>
</reference>
<dbReference type="AGR" id="MGI:1914500"/>
<dbReference type="GeneTree" id="ENSGT00940000161981"/>
<reference evidence="1" key="3">
    <citation type="submission" date="2025-08" db="UniProtKB">
        <authorList>
            <consortium name="Ensembl"/>
        </authorList>
    </citation>
    <scope>IDENTIFICATION</scope>
    <source>
        <strain evidence="1">C57BL/6J</strain>
    </source>
</reference>
<protein>
    <submittedName>
        <fullName evidence="1">Ubiquitin-conjugating enzyme E2L 6</fullName>
    </submittedName>
</protein>
<reference evidence="1 3" key="1">
    <citation type="journal article" date="2009" name="PLoS Biol.">
        <title>Lineage-specific biology revealed by a finished genome assembly of the mouse.</title>
        <authorList>
            <consortium name="Mouse Genome Sequencing Consortium"/>
            <person name="Church D.M."/>
            <person name="Goodstadt L."/>
            <person name="Hillier L.W."/>
            <person name="Zody M.C."/>
            <person name="Goldstein S."/>
            <person name="She X."/>
            <person name="Bult C.J."/>
            <person name="Agarwala R."/>
            <person name="Cherry J.L."/>
            <person name="DiCuccio M."/>
            <person name="Hlavina W."/>
            <person name="Kapustin Y."/>
            <person name="Meric P."/>
            <person name="Maglott D."/>
            <person name="Birtle Z."/>
            <person name="Marques A.C."/>
            <person name="Graves T."/>
            <person name="Zhou S."/>
            <person name="Teague B."/>
            <person name="Potamousis K."/>
            <person name="Churas C."/>
            <person name="Place M."/>
            <person name="Herschleb J."/>
            <person name="Runnheim R."/>
            <person name="Forrest D."/>
            <person name="Amos-Landgraf J."/>
            <person name="Schwartz D.C."/>
            <person name="Cheng Z."/>
            <person name="Lindblad-Toh K."/>
            <person name="Eichler E.E."/>
            <person name="Ponting C.P."/>
        </authorList>
    </citation>
    <scope>NUCLEOTIDE SEQUENCE [LARGE SCALE GENOMIC DNA]</scope>
    <source>
        <strain evidence="1 3">C57BL/6J</strain>
    </source>
</reference>